<keyword evidence="2" id="KW-0285">Flavoprotein</keyword>
<accession>A0A517ZMR0</accession>
<dbReference type="GO" id="GO:0071949">
    <property type="term" value="F:FAD binding"/>
    <property type="evidence" value="ECO:0007669"/>
    <property type="project" value="InterPro"/>
</dbReference>
<dbReference type="InterPro" id="IPR036318">
    <property type="entry name" value="FAD-bd_PCMH-like_sf"/>
</dbReference>
<dbReference type="Gene3D" id="1.10.45.10">
    <property type="entry name" value="Vanillyl-alcohol Oxidase, Chain A, domain 4"/>
    <property type="match status" value="1"/>
</dbReference>
<evidence type="ECO:0000256" key="2">
    <source>
        <dbReference type="ARBA" id="ARBA00022630"/>
    </source>
</evidence>
<dbReference type="Pfam" id="PF02913">
    <property type="entry name" value="FAD-oxidase_C"/>
    <property type="match status" value="2"/>
</dbReference>
<dbReference type="PANTHER" id="PTHR11748">
    <property type="entry name" value="D-LACTATE DEHYDROGENASE"/>
    <property type="match status" value="1"/>
</dbReference>
<evidence type="ECO:0000259" key="5">
    <source>
        <dbReference type="PROSITE" id="PS51387"/>
    </source>
</evidence>
<feature type="domain" description="FAD-binding PCMH-type" evidence="5">
    <location>
        <begin position="2"/>
        <end position="182"/>
    </location>
</feature>
<dbReference type="InterPro" id="IPR016171">
    <property type="entry name" value="Vanillyl_alc_oxidase_C-sub2"/>
</dbReference>
<dbReference type="KEGG" id="sdyn:Mal52_22270"/>
<evidence type="ECO:0000256" key="1">
    <source>
        <dbReference type="ARBA" id="ARBA00001974"/>
    </source>
</evidence>
<evidence type="ECO:0000256" key="4">
    <source>
        <dbReference type="ARBA" id="ARBA00023002"/>
    </source>
</evidence>
<evidence type="ECO:0000313" key="7">
    <source>
        <dbReference type="Proteomes" id="UP000319383"/>
    </source>
</evidence>
<evidence type="ECO:0000256" key="3">
    <source>
        <dbReference type="ARBA" id="ARBA00022827"/>
    </source>
</evidence>
<evidence type="ECO:0000313" key="6">
    <source>
        <dbReference type="EMBL" id="QDU43751.1"/>
    </source>
</evidence>
<dbReference type="Gene3D" id="3.30.465.10">
    <property type="match status" value="1"/>
</dbReference>
<dbReference type="EC" id="1.-.-.-" evidence="6"/>
<dbReference type="InterPro" id="IPR016169">
    <property type="entry name" value="FAD-bd_PCMH_sub2"/>
</dbReference>
<keyword evidence="7" id="KW-1185">Reference proteome</keyword>
<dbReference type="SUPFAM" id="SSF55103">
    <property type="entry name" value="FAD-linked oxidases, C-terminal domain"/>
    <property type="match status" value="1"/>
</dbReference>
<dbReference type="InterPro" id="IPR006094">
    <property type="entry name" value="Oxid_FAD_bind_N"/>
</dbReference>
<keyword evidence="4 6" id="KW-0560">Oxidoreductase</keyword>
<dbReference type="PROSITE" id="PS51387">
    <property type="entry name" value="FAD_PCMH"/>
    <property type="match status" value="1"/>
</dbReference>
<dbReference type="PANTHER" id="PTHR11748:SF103">
    <property type="entry name" value="GLYCOLATE OXIDASE SUBUNIT GLCE"/>
    <property type="match status" value="1"/>
</dbReference>
<organism evidence="6 7">
    <name type="scientific">Symmachiella dynata</name>
    <dbReference type="NCBI Taxonomy" id="2527995"/>
    <lineage>
        <taxon>Bacteria</taxon>
        <taxon>Pseudomonadati</taxon>
        <taxon>Planctomycetota</taxon>
        <taxon>Planctomycetia</taxon>
        <taxon>Planctomycetales</taxon>
        <taxon>Planctomycetaceae</taxon>
        <taxon>Symmachiella</taxon>
    </lineage>
</organism>
<dbReference type="InterPro" id="IPR016166">
    <property type="entry name" value="FAD-bd_PCMH"/>
</dbReference>
<dbReference type="Proteomes" id="UP000319383">
    <property type="component" value="Chromosome"/>
</dbReference>
<dbReference type="Pfam" id="PF01565">
    <property type="entry name" value="FAD_binding_4"/>
    <property type="match status" value="1"/>
</dbReference>
<dbReference type="SUPFAM" id="SSF56176">
    <property type="entry name" value="FAD-binding/transporter-associated domain-like"/>
    <property type="match status" value="1"/>
</dbReference>
<name>A0A517ZMR0_9PLAN</name>
<reference evidence="6 7" key="1">
    <citation type="submission" date="2019-02" db="EMBL/GenBank/DDBJ databases">
        <title>Deep-cultivation of Planctomycetes and their phenomic and genomic characterization uncovers novel biology.</title>
        <authorList>
            <person name="Wiegand S."/>
            <person name="Jogler M."/>
            <person name="Boedeker C."/>
            <person name="Pinto D."/>
            <person name="Vollmers J."/>
            <person name="Rivas-Marin E."/>
            <person name="Kohn T."/>
            <person name="Peeters S.H."/>
            <person name="Heuer A."/>
            <person name="Rast P."/>
            <person name="Oberbeckmann S."/>
            <person name="Bunk B."/>
            <person name="Jeske O."/>
            <person name="Meyerdierks A."/>
            <person name="Storesund J.E."/>
            <person name="Kallscheuer N."/>
            <person name="Luecker S."/>
            <person name="Lage O.M."/>
            <person name="Pohl T."/>
            <person name="Merkel B.J."/>
            <person name="Hornburger P."/>
            <person name="Mueller R.-W."/>
            <person name="Bruemmer F."/>
            <person name="Labrenz M."/>
            <person name="Spormann A.M."/>
            <person name="Op den Camp H."/>
            <person name="Overmann J."/>
            <person name="Amann R."/>
            <person name="Jetten M.S.M."/>
            <person name="Mascher T."/>
            <person name="Medema M.H."/>
            <person name="Devos D.P."/>
            <person name="Kaster A.-K."/>
            <person name="Ovreas L."/>
            <person name="Rohde M."/>
            <person name="Galperin M.Y."/>
            <person name="Jogler C."/>
        </authorList>
    </citation>
    <scope>NUCLEOTIDE SEQUENCE [LARGE SCALE GENOMIC DNA]</scope>
    <source>
        <strain evidence="6 7">Mal52</strain>
    </source>
</reference>
<dbReference type="RefSeq" id="WP_145376025.1">
    <property type="nucleotide sequence ID" value="NZ_CP036276.1"/>
</dbReference>
<gene>
    <name evidence="6" type="ORF">Mal52_22270</name>
</gene>
<dbReference type="EMBL" id="CP036276">
    <property type="protein sequence ID" value="QDU43751.1"/>
    <property type="molecule type" value="Genomic_DNA"/>
</dbReference>
<proteinExistence type="predicted"/>
<comment type="cofactor">
    <cofactor evidence="1">
        <name>FAD</name>
        <dbReference type="ChEBI" id="CHEBI:57692"/>
    </cofactor>
</comment>
<dbReference type="GO" id="GO:0016491">
    <property type="term" value="F:oxidoreductase activity"/>
    <property type="evidence" value="ECO:0007669"/>
    <property type="project" value="UniProtKB-KW"/>
</dbReference>
<protein>
    <submittedName>
        <fullName evidence="6">Putative FAD-linked oxidoreductase</fullName>
        <ecNumber evidence="6">1.-.-.-</ecNumber>
    </submittedName>
</protein>
<dbReference type="AlphaFoldDB" id="A0A517ZMR0"/>
<dbReference type="InterPro" id="IPR016164">
    <property type="entry name" value="FAD-linked_Oxase-like_C"/>
</dbReference>
<sequence>MTTTESSDEFTPATTDEARDFLAENAAGAGRAIFPVGGRTALHYGYASTQPGIAFSTLRLNRTIDYPARDMTITVEAGIRMDELTEILKAEGQRLPIDVPQSSRATLGGVLATNTSGPRRFGFGTLRDYLIGISSIDATGKTFSAGGRVVKNVAGYDLCKLMIGSLGTLAVITQATLKVIPQPEASRILWCAAADWQAVETALENLLTSATRPVALEVLNANAAHEIAAEARLDLPADGPVLCIGFEGATRETEWETETMTAELQTAGIRDVAVVADAEPLWFALTDFATSSDEPLTFQANLRPSRLVEFAELATSAGVSLAAHAGNGIVIGHLPDTVTTLDAAVKILSPLQTLAHEADGNLVIFDCDETWKQTIPVFGQSRQDRALMQRIKQQLDPRDILNPGRVFTKNAVSAAQ</sequence>
<dbReference type="InterPro" id="IPR004113">
    <property type="entry name" value="FAD-bd_oxidored_4_C"/>
</dbReference>
<keyword evidence="3" id="KW-0274">FAD</keyword>